<gene>
    <name evidence="3" type="ORF">FLB61_11470</name>
</gene>
<evidence type="ECO:0000259" key="2">
    <source>
        <dbReference type="Pfam" id="PF18164"/>
    </source>
</evidence>
<dbReference type="RefSeq" id="WP_221920237.1">
    <property type="nucleotide sequence ID" value="NZ_CP173660.1"/>
</dbReference>
<dbReference type="InterPro" id="IPR041644">
    <property type="entry name" value="GNAT_C"/>
</dbReference>
<accession>A0ABS7L9H4</accession>
<dbReference type="InterPro" id="IPR041273">
    <property type="entry name" value="NAT_N"/>
</dbReference>
<evidence type="ECO:0000313" key="4">
    <source>
        <dbReference type="Proteomes" id="UP000779049"/>
    </source>
</evidence>
<proteinExistence type="predicted"/>
<sequence length="257" mass="30754">MTEKELMEAIFLPQDEQEAVQSFRMEEVEYKNWKELFYRDESRFFEEIDEREDKGRLLLWLYIRFAVDCYGDFCREGISDEIYFDTFYDITIWAKKYHKKYGVPGLMEEKWLAVHMKGRIYRLGRLQFEPDEKEAVIHVHIPEGEGLNEEECDLAFAKADTFFSDVYQMYDCESWLLSPELSKMLDSSSNIIKFQKRFQIVKTVYTFRQAEERVFGEILENKADYPEETSLQRKLKAYVLDGKDPGMGYGIIDRYSK</sequence>
<reference evidence="3 4" key="1">
    <citation type="journal article" date="2020" name="New Microbes New Infect">
        <title>Sellimonas caecigallum sp. nov., description and genome sequence of a new member of the Sellimonas genus isolated from the cecum of feral chicken.</title>
        <authorList>
            <person name="Wongkuna S."/>
            <person name="Ghimire S."/>
            <person name="Antony L."/>
            <person name="Chankhamhaengdecha S."/>
            <person name="Janvilisri T."/>
            <person name="Scaria J."/>
        </authorList>
    </citation>
    <scope>NUCLEOTIDE SEQUENCE [LARGE SCALE GENOMIC DNA]</scope>
    <source>
        <strain evidence="3 4">SW451</strain>
    </source>
</reference>
<feature type="domain" description="GNAT-like C-terminal" evidence="2">
    <location>
        <begin position="120"/>
        <end position="252"/>
    </location>
</feature>
<evidence type="ECO:0000313" key="3">
    <source>
        <dbReference type="EMBL" id="MBY0759694.1"/>
    </source>
</evidence>
<organism evidence="3 4">
    <name type="scientific">Sellimonas caecigallum</name>
    <dbReference type="NCBI Taxonomy" id="2592333"/>
    <lineage>
        <taxon>Bacteria</taxon>
        <taxon>Bacillati</taxon>
        <taxon>Bacillota</taxon>
        <taxon>Clostridia</taxon>
        <taxon>Lachnospirales</taxon>
        <taxon>Lachnospiraceae</taxon>
        <taxon>Sellimonas</taxon>
    </lineage>
</organism>
<keyword evidence="4" id="KW-1185">Reference proteome</keyword>
<comment type="caution">
    <text evidence="3">The sequence shown here is derived from an EMBL/GenBank/DDBJ whole genome shotgun (WGS) entry which is preliminary data.</text>
</comment>
<evidence type="ECO:0000259" key="1">
    <source>
        <dbReference type="Pfam" id="PF18082"/>
    </source>
</evidence>
<dbReference type="Pfam" id="PF18082">
    <property type="entry name" value="NAT_N"/>
    <property type="match status" value="1"/>
</dbReference>
<protein>
    <submittedName>
        <fullName evidence="3">Uncharacterized protein</fullName>
    </submittedName>
</protein>
<dbReference type="Pfam" id="PF18164">
    <property type="entry name" value="GNAT_C"/>
    <property type="match status" value="1"/>
</dbReference>
<name>A0ABS7L9H4_9FIRM</name>
<dbReference type="EMBL" id="VIRV01000022">
    <property type="protein sequence ID" value="MBY0759694.1"/>
    <property type="molecule type" value="Genomic_DNA"/>
</dbReference>
<dbReference type="Proteomes" id="UP000779049">
    <property type="component" value="Unassembled WGS sequence"/>
</dbReference>
<dbReference type="Gene3D" id="3.40.630.120">
    <property type="match status" value="1"/>
</dbReference>
<feature type="domain" description="N-acyltransferase N-terminal" evidence="1">
    <location>
        <begin position="1"/>
        <end position="118"/>
    </location>
</feature>